<dbReference type="EMBL" id="JADYXP020000008">
    <property type="protein sequence ID" value="KAL0118399.1"/>
    <property type="molecule type" value="Genomic_DNA"/>
</dbReference>
<name>A0AAW2FTD5_9HYME</name>
<proteinExistence type="predicted"/>
<gene>
    <name evidence="1" type="ORF">PUN28_009213</name>
</gene>
<keyword evidence="2" id="KW-1185">Reference proteome</keyword>
<accession>A0AAW2FTD5</accession>
<organism evidence="1 2">
    <name type="scientific">Cardiocondyla obscurior</name>
    <dbReference type="NCBI Taxonomy" id="286306"/>
    <lineage>
        <taxon>Eukaryota</taxon>
        <taxon>Metazoa</taxon>
        <taxon>Ecdysozoa</taxon>
        <taxon>Arthropoda</taxon>
        <taxon>Hexapoda</taxon>
        <taxon>Insecta</taxon>
        <taxon>Pterygota</taxon>
        <taxon>Neoptera</taxon>
        <taxon>Endopterygota</taxon>
        <taxon>Hymenoptera</taxon>
        <taxon>Apocrita</taxon>
        <taxon>Aculeata</taxon>
        <taxon>Formicoidea</taxon>
        <taxon>Formicidae</taxon>
        <taxon>Myrmicinae</taxon>
        <taxon>Cardiocondyla</taxon>
    </lineage>
</organism>
<evidence type="ECO:0000313" key="1">
    <source>
        <dbReference type="EMBL" id="KAL0118399.1"/>
    </source>
</evidence>
<evidence type="ECO:0000313" key="2">
    <source>
        <dbReference type="Proteomes" id="UP001430953"/>
    </source>
</evidence>
<protein>
    <submittedName>
        <fullName evidence="1">Uncharacterized protein</fullName>
    </submittedName>
</protein>
<reference evidence="1 2" key="1">
    <citation type="submission" date="2023-03" db="EMBL/GenBank/DDBJ databases">
        <title>High recombination rates correlate with genetic variation in Cardiocondyla obscurior ants.</title>
        <authorList>
            <person name="Errbii M."/>
        </authorList>
    </citation>
    <scope>NUCLEOTIDE SEQUENCE [LARGE SCALE GENOMIC DNA]</scope>
    <source>
        <strain evidence="1">Alpha-2009</strain>
        <tissue evidence="1">Whole body</tissue>
    </source>
</reference>
<sequence length="170" mass="20347">MSLFTPRIHLSAVYHFKLSYRRLVKRKMCMDLFFPRQRKGRASLRVEEKIHLYEFRLVCLFVPQLRRSRSVSEARSGDSKRFPAVPGQPGPCSVPARKKEMLVSRIVLRNAYICYLIYLRAGNYRTVDRKKRGTRTTRKYHNYEITEIKRTLTRSRLRLLFQLALRYFAL</sequence>
<comment type="caution">
    <text evidence="1">The sequence shown here is derived from an EMBL/GenBank/DDBJ whole genome shotgun (WGS) entry which is preliminary data.</text>
</comment>
<dbReference type="Proteomes" id="UP001430953">
    <property type="component" value="Unassembled WGS sequence"/>
</dbReference>
<dbReference type="AlphaFoldDB" id="A0AAW2FTD5"/>